<feature type="domain" description="Rhodanese" evidence="1">
    <location>
        <begin position="42"/>
        <end position="146"/>
    </location>
</feature>
<dbReference type="EMBL" id="FNNZ01000009">
    <property type="protein sequence ID" value="SDW84918.1"/>
    <property type="molecule type" value="Genomic_DNA"/>
</dbReference>
<dbReference type="RefSeq" id="WP_093031800.1">
    <property type="nucleotide sequence ID" value="NZ_FNNZ01000009.1"/>
</dbReference>
<dbReference type="PANTHER" id="PTHR45431">
    <property type="entry name" value="RHODANESE-LIKE DOMAIN-CONTAINING PROTEIN 15, CHLOROPLASTIC"/>
    <property type="match status" value="1"/>
</dbReference>
<name>A0A1H2WWN8_THIRO</name>
<dbReference type="PROSITE" id="PS50206">
    <property type="entry name" value="RHODANESE_3"/>
    <property type="match status" value="1"/>
</dbReference>
<dbReference type="InterPro" id="IPR001763">
    <property type="entry name" value="Rhodanese-like_dom"/>
</dbReference>
<dbReference type="OrthoDB" id="9814548at2"/>
<organism evidence="2 3">
    <name type="scientific">Thiocapsa roseopersicina</name>
    <dbReference type="NCBI Taxonomy" id="1058"/>
    <lineage>
        <taxon>Bacteria</taxon>
        <taxon>Pseudomonadati</taxon>
        <taxon>Pseudomonadota</taxon>
        <taxon>Gammaproteobacteria</taxon>
        <taxon>Chromatiales</taxon>
        <taxon>Chromatiaceae</taxon>
        <taxon>Thiocapsa</taxon>
    </lineage>
</organism>
<dbReference type="STRING" id="1058.SAMN05421783_109158"/>
<gene>
    <name evidence="2" type="ORF">SAMN05421783_109158</name>
</gene>
<dbReference type="Proteomes" id="UP000198816">
    <property type="component" value="Unassembled WGS sequence"/>
</dbReference>
<dbReference type="GO" id="GO:0016740">
    <property type="term" value="F:transferase activity"/>
    <property type="evidence" value="ECO:0007669"/>
    <property type="project" value="UniProtKB-KW"/>
</dbReference>
<dbReference type="CDD" id="cd00158">
    <property type="entry name" value="RHOD"/>
    <property type="match status" value="1"/>
</dbReference>
<protein>
    <submittedName>
        <fullName evidence="2">Rhodanese-related sulfurtransferase</fullName>
    </submittedName>
</protein>
<evidence type="ECO:0000313" key="2">
    <source>
        <dbReference type="EMBL" id="SDW84918.1"/>
    </source>
</evidence>
<keyword evidence="3" id="KW-1185">Reference proteome</keyword>
<reference evidence="3" key="1">
    <citation type="submission" date="2016-10" db="EMBL/GenBank/DDBJ databases">
        <authorList>
            <person name="Varghese N."/>
            <person name="Submissions S."/>
        </authorList>
    </citation>
    <scope>NUCLEOTIDE SEQUENCE [LARGE SCALE GENOMIC DNA]</scope>
    <source>
        <strain evidence="3">DSM 217</strain>
    </source>
</reference>
<keyword evidence="2" id="KW-0808">Transferase</keyword>
<dbReference type="SUPFAM" id="SSF52821">
    <property type="entry name" value="Rhodanese/Cell cycle control phosphatase"/>
    <property type="match status" value="1"/>
</dbReference>
<dbReference type="SMART" id="SM00450">
    <property type="entry name" value="RHOD"/>
    <property type="match status" value="1"/>
</dbReference>
<accession>A0A1H2WWN8</accession>
<evidence type="ECO:0000313" key="3">
    <source>
        <dbReference type="Proteomes" id="UP000198816"/>
    </source>
</evidence>
<proteinExistence type="predicted"/>
<dbReference type="PANTHER" id="PTHR45431:SF3">
    <property type="entry name" value="RHODANESE-LIKE DOMAIN-CONTAINING PROTEIN 15, CHLOROPLASTIC"/>
    <property type="match status" value="1"/>
</dbReference>
<dbReference type="Pfam" id="PF00581">
    <property type="entry name" value="Rhodanese"/>
    <property type="match status" value="1"/>
</dbReference>
<dbReference type="InterPro" id="IPR052367">
    <property type="entry name" value="Thiosulfate_ST/Rhodanese-like"/>
</dbReference>
<sequence>MTFTQPGSHLAGAAVAAVLLLVGCLPTTGPTLTVPEAFERTKSGEVTLIDIRTPMEWRQTGVAEGAQRIDMRHPKGPDGFADQVLAEVGGNKDAPVALICRTGNRSGHMQKALLDRGFTNVYNVGGGMVGSRAGAGWIQERLPVEPCPRC</sequence>
<evidence type="ECO:0000259" key="1">
    <source>
        <dbReference type="PROSITE" id="PS50206"/>
    </source>
</evidence>
<dbReference type="AlphaFoldDB" id="A0A1H2WWN8"/>
<dbReference type="Gene3D" id="3.40.250.10">
    <property type="entry name" value="Rhodanese-like domain"/>
    <property type="match status" value="1"/>
</dbReference>
<dbReference type="InterPro" id="IPR036873">
    <property type="entry name" value="Rhodanese-like_dom_sf"/>
</dbReference>